<evidence type="ECO:0000313" key="2">
    <source>
        <dbReference type="EMBL" id="KDO15984.1"/>
    </source>
</evidence>
<dbReference type="VEuPathDB" id="FungiDB:SPRG_18477"/>
<dbReference type="STRING" id="695850.A0A067BC89"/>
<accession>A0A067BC89</accession>
<dbReference type="InterPro" id="IPR042099">
    <property type="entry name" value="ANL_N_sf"/>
</dbReference>
<dbReference type="KEGG" id="spar:SPRG_18477"/>
<dbReference type="RefSeq" id="XP_012213307.1">
    <property type="nucleotide sequence ID" value="XM_012357917.1"/>
</dbReference>
<dbReference type="InterPro" id="IPR045851">
    <property type="entry name" value="AMP-bd_C_sf"/>
</dbReference>
<name>A0A067BC89_SAPPC</name>
<dbReference type="GeneID" id="24140002"/>
<feature type="non-terminal residue" evidence="2">
    <location>
        <position position="1"/>
    </location>
</feature>
<dbReference type="Gene3D" id="3.30.300.30">
    <property type="match status" value="1"/>
</dbReference>
<dbReference type="OrthoDB" id="69964at2759"/>
<dbReference type="PANTHER" id="PTHR22754:SF32">
    <property type="entry name" value="DISCO-INTERACTING PROTEIN 2"/>
    <property type="match status" value="1"/>
</dbReference>
<organism evidence="2 3">
    <name type="scientific">Saprolegnia parasitica (strain CBS 223.65)</name>
    <dbReference type="NCBI Taxonomy" id="695850"/>
    <lineage>
        <taxon>Eukaryota</taxon>
        <taxon>Sar</taxon>
        <taxon>Stramenopiles</taxon>
        <taxon>Oomycota</taxon>
        <taxon>Saprolegniomycetes</taxon>
        <taxon>Saprolegniales</taxon>
        <taxon>Saprolegniaceae</taxon>
        <taxon>Saprolegnia</taxon>
    </lineage>
</organism>
<dbReference type="PANTHER" id="PTHR22754">
    <property type="entry name" value="DISCO-INTERACTING PROTEIN 2 DIP2 -RELATED"/>
    <property type="match status" value="1"/>
</dbReference>
<proteinExistence type="predicted"/>
<dbReference type="AlphaFoldDB" id="A0A067BC89"/>
<evidence type="ECO:0000259" key="1">
    <source>
        <dbReference type="Pfam" id="PF00501"/>
    </source>
</evidence>
<reference evidence="2 3" key="1">
    <citation type="journal article" date="2013" name="PLoS Genet.">
        <title>Distinctive expansion of potential virulence genes in the genome of the oomycete fish pathogen Saprolegnia parasitica.</title>
        <authorList>
            <person name="Jiang R.H."/>
            <person name="de Bruijn I."/>
            <person name="Haas B.J."/>
            <person name="Belmonte R."/>
            <person name="Lobach L."/>
            <person name="Christie J."/>
            <person name="van den Ackerveken G."/>
            <person name="Bottin A."/>
            <person name="Bulone V."/>
            <person name="Diaz-Moreno S.M."/>
            <person name="Dumas B."/>
            <person name="Fan L."/>
            <person name="Gaulin E."/>
            <person name="Govers F."/>
            <person name="Grenville-Briggs L.J."/>
            <person name="Horner N.R."/>
            <person name="Levin J.Z."/>
            <person name="Mammella M."/>
            <person name="Meijer H.J."/>
            <person name="Morris P."/>
            <person name="Nusbaum C."/>
            <person name="Oome S."/>
            <person name="Phillips A.J."/>
            <person name="van Rooyen D."/>
            <person name="Rzeszutek E."/>
            <person name="Saraiva M."/>
            <person name="Secombes C.J."/>
            <person name="Seidl M.F."/>
            <person name="Snel B."/>
            <person name="Stassen J.H."/>
            <person name="Sykes S."/>
            <person name="Tripathy S."/>
            <person name="van den Berg H."/>
            <person name="Vega-Arreguin J.C."/>
            <person name="Wawra S."/>
            <person name="Young S.K."/>
            <person name="Zeng Q."/>
            <person name="Dieguez-Uribeondo J."/>
            <person name="Russ C."/>
            <person name="Tyler B.M."/>
            <person name="van West P."/>
        </authorList>
    </citation>
    <scope>NUCLEOTIDE SEQUENCE [LARGE SCALE GENOMIC DNA]</scope>
    <source>
        <strain evidence="2 3">CBS 223.65</strain>
    </source>
</reference>
<dbReference type="Proteomes" id="UP000030745">
    <property type="component" value="Unassembled WGS sequence"/>
</dbReference>
<dbReference type="EMBL" id="KK584422">
    <property type="protein sequence ID" value="KDO15984.1"/>
    <property type="molecule type" value="Genomic_DNA"/>
</dbReference>
<gene>
    <name evidence="2" type="ORF">SPRG_18477</name>
</gene>
<dbReference type="Pfam" id="PF00501">
    <property type="entry name" value="AMP-binding"/>
    <property type="match status" value="1"/>
</dbReference>
<dbReference type="Gene3D" id="3.40.50.12780">
    <property type="entry name" value="N-terminal domain of ligase-like"/>
    <property type="match status" value="1"/>
</dbReference>
<feature type="domain" description="AMP-dependent synthetase/ligase" evidence="1">
    <location>
        <begin position="8"/>
        <end position="149"/>
    </location>
</feature>
<sequence length="320" mass="35439">KTSDAVAARLDLSHLHHATCGAEPIRGDYLKLFAKKFYAAGFRPHQFNCAYGGAEPTLVICGYPDPNRGAPRSLLVDKTIIETKGKVQLLRADDPRRASGTGTLLFIACGRPGHTYDLRIVDTKSRTALPDGYVGEIWVHGDSIAEGYWQQWDLTRRRFQATLANDASGRHYWRSTDLGFMHKGELFYYARLQDLVHVDGRCICPQTIEGSVEAASTQIRPGCAAVYSTIADADGRSSSVVVVAELREQLKKGSDSTLASICKDICKRVAKEQSVEVARIVLLKPKTIPKTTSGKLQRTRIQHMVEQSTLQTQYIYNPNA</sequence>
<dbReference type="SUPFAM" id="SSF56801">
    <property type="entry name" value="Acetyl-CoA synthetase-like"/>
    <property type="match status" value="1"/>
</dbReference>
<dbReference type="InterPro" id="IPR000873">
    <property type="entry name" value="AMP-dep_synth/lig_dom"/>
</dbReference>
<keyword evidence="3" id="KW-1185">Reference proteome</keyword>
<evidence type="ECO:0000313" key="3">
    <source>
        <dbReference type="Proteomes" id="UP000030745"/>
    </source>
</evidence>
<protein>
    <recommendedName>
        <fullName evidence="1">AMP-dependent synthetase/ligase domain-containing protein</fullName>
    </recommendedName>
</protein>